<dbReference type="HOGENOM" id="CLU_3121284_0_0_10"/>
<dbReference type="Proteomes" id="UP000010433">
    <property type="component" value="Unassembled WGS sequence"/>
</dbReference>
<reference evidence="2 3" key="1">
    <citation type="submission" date="2012-05" db="EMBL/GenBank/DDBJ databases">
        <authorList>
            <person name="Weinstock G."/>
            <person name="Sodergren E."/>
            <person name="Lobos E.A."/>
            <person name="Fulton L."/>
            <person name="Fulton R."/>
            <person name="Courtney L."/>
            <person name="Fronick C."/>
            <person name="O'Laughlin M."/>
            <person name="Godfrey J."/>
            <person name="Wilson R.M."/>
            <person name="Miner T."/>
            <person name="Farmer C."/>
            <person name="Delehaunty K."/>
            <person name="Cordes M."/>
            <person name="Minx P."/>
            <person name="Tomlinson C."/>
            <person name="Chen J."/>
            <person name="Wollam A."/>
            <person name="Pepin K.H."/>
            <person name="Bhonagiri V."/>
            <person name="Zhang X."/>
            <person name="Suruliraj S."/>
            <person name="Warren W."/>
            <person name="Mitreva M."/>
            <person name="Mardis E.R."/>
            <person name="Wilson R.K."/>
        </authorList>
    </citation>
    <scope>NUCLEOTIDE SEQUENCE [LARGE SCALE GENOMIC DNA]</scope>
    <source>
        <strain evidence="2 3">F0055</strain>
    </source>
</reference>
<organism evidence="2 3">
    <name type="scientific">Hoylesella saccharolytica F0055</name>
    <dbReference type="NCBI Taxonomy" id="1127699"/>
    <lineage>
        <taxon>Bacteria</taxon>
        <taxon>Pseudomonadati</taxon>
        <taxon>Bacteroidota</taxon>
        <taxon>Bacteroidia</taxon>
        <taxon>Bacteroidales</taxon>
        <taxon>Prevotellaceae</taxon>
        <taxon>Hoylesella</taxon>
    </lineage>
</organism>
<proteinExistence type="predicted"/>
<accession>L1NF49</accession>
<comment type="caution">
    <text evidence="2">The sequence shown here is derived from an EMBL/GenBank/DDBJ whole genome shotgun (WGS) entry which is preliminary data.</text>
</comment>
<evidence type="ECO:0000313" key="3">
    <source>
        <dbReference type="Proteomes" id="UP000010433"/>
    </source>
</evidence>
<name>L1NF49_9BACT</name>
<keyword evidence="1" id="KW-1133">Transmembrane helix</keyword>
<dbReference type="EMBL" id="AMEP01000061">
    <property type="protein sequence ID" value="EKY02003.1"/>
    <property type="molecule type" value="Genomic_DNA"/>
</dbReference>
<gene>
    <name evidence="2" type="ORF">HMPREF9151_00894</name>
</gene>
<keyword evidence="1" id="KW-0812">Transmembrane</keyword>
<evidence type="ECO:0000256" key="1">
    <source>
        <dbReference type="SAM" id="Phobius"/>
    </source>
</evidence>
<sequence length="50" mass="5836">MLLQSEKYGFRAFEEGEKEQKVNMIYASCSLLAIYVIVKSLLFCELIISW</sequence>
<evidence type="ECO:0000313" key="2">
    <source>
        <dbReference type="EMBL" id="EKY02003.1"/>
    </source>
</evidence>
<keyword evidence="1" id="KW-0472">Membrane</keyword>
<feature type="transmembrane region" description="Helical" evidence="1">
    <location>
        <begin position="25"/>
        <end position="48"/>
    </location>
</feature>
<keyword evidence="3" id="KW-1185">Reference proteome</keyword>
<dbReference type="AlphaFoldDB" id="L1NF49"/>
<protein>
    <submittedName>
        <fullName evidence="2">Uncharacterized protein</fullName>
    </submittedName>
</protein>